<dbReference type="GO" id="GO:0006694">
    <property type="term" value="P:steroid biosynthetic process"/>
    <property type="evidence" value="ECO:0007669"/>
    <property type="project" value="InterPro"/>
</dbReference>
<accession>A0A8J9VUD4</accession>
<keyword evidence="8" id="KW-0496">Mitochondrion</keyword>
<reference evidence="12" key="1">
    <citation type="submission" date="2022-01" db="EMBL/GenBank/DDBJ databases">
        <authorList>
            <person name="Braso-Vives M."/>
        </authorList>
    </citation>
    <scope>NUCLEOTIDE SEQUENCE</scope>
</reference>
<comment type="similarity">
    <text evidence="3 10">Belongs to the 3-beta-HSD family.</text>
</comment>
<dbReference type="InterPro" id="IPR036291">
    <property type="entry name" value="NAD(P)-bd_dom_sf"/>
</dbReference>
<dbReference type="SUPFAM" id="SSF51735">
    <property type="entry name" value="NAD(P)-binding Rossmann-fold domains"/>
    <property type="match status" value="1"/>
</dbReference>
<dbReference type="AlphaFoldDB" id="A0A8J9VUD4"/>
<proteinExistence type="inferred from homology"/>
<sequence length="371" mass="41474">MAAHGQVYLVTGGRGFLGSRIVEMLAEREQNVSDIRVYDVAKTNAVNLLVDQERSPLTSPPIVNVVGDIRDEQALTEACRGVDVIIHAAAVIDVTGRVPDQVMWDVNVKGTETLLRCCEKEGVPFLVYTSSVEVLGPNSSGDPIIDGHENTPYNHTGHRFTYSRTKAEAETLVLSHNGLVLSTGVTLRTCVLRPMYIYGEGGPVGVFPDWRYADNHGGKLPRISAKGPKVRPVYVGNAAWAHVLAAREIRRQPDVIGGQTYFVSDDTPVTDYSSFHAELLSPLGYTIDDDTLISLRVWYALALLLEMIQWLLKPVLAFRPPMTRGILQLYNTAFYFGYEKARKDLGYQPLFGWEEGKERTTRWLTEYKKEW</sequence>
<organism evidence="12 13">
    <name type="scientific">Branchiostoma lanceolatum</name>
    <name type="common">Common lancelet</name>
    <name type="synonym">Amphioxus lanceolatum</name>
    <dbReference type="NCBI Taxonomy" id="7740"/>
    <lineage>
        <taxon>Eukaryota</taxon>
        <taxon>Metazoa</taxon>
        <taxon>Chordata</taxon>
        <taxon>Cephalochordata</taxon>
        <taxon>Leptocardii</taxon>
        <taxon>Amphioxiformes</taxon>
        <taxon>Branchiostomatidae</taxon>
        <taxon>Branchiostoma</taxon>
    </lineage>
</organism>
<name>A0A8J9VUD4_BRALA</name>
<keyword evidence="5" id="KW-0256">Endoplasmic reticulum</keyword>
<protein>
    <submittedName>
        <fullName evidence="12">HSD3B1 protein</fullName>
    </submittedName>
</protein>
<evidence type="ECO:0000256" key="2">
    <source>
        <dbReference type="ARBA" id="ARBA00004389"/>
    </source>
</evidence>
<keyword evidence="13" id="KW-1185">Reference proteome</keyword>
<keyword evidence="9" id="KW-0472">Membrane</keyword>
<evidence type="ECO:0000256" key="10">
    <source>
        <dbReference type="RuleBase" id="RU004475"/>
    </source>
</evidence>
<dbReference type="EMBL" id="OV696686">
    <property type="protein sequence ID" value="CAH1231275.1"/>
    <property type="molecule type" value="Genomic_DNA"/>
</dbReference>
<keyword evidence="6" id="KW-1133">Transmembrane helix</keyword>
<dbReference type="FunFam" id="3.40.50.720:FF:000220">
    <property type="entry name" value="3 beta-hydroxysteroid dehydrogenase/Delta 5--&gt;4-isomerase type 1"/>
    <property type="match status" value="1"/>
</dbReference>
<evidence type="ECO:0000256" key="8">
    <source>
        <dbReference type="ARBA" id="ARBA00023128"/>
    </source>
</evidence>
<evidence type="ECO:0000256" key="1">
    <source>
        <dbReference type="ARBA" id="ARBA00004304"/>
    </source>
</evidence>
<evidence type="ECO:0000313" key="12">
    <source>
        <dbReference type="EMBL" id="CAH1231275.1"/>
    </source>
</evidence>
<comment type="subcellular location">
    <subcellularLocation>
        <location evidence="2">Endoplasmic reticulum membrane</location>
        <topology evidence="2">Single-pass membrane protein</topology>
    </subcellularLocation>
    <subcellularLocation>
        <location evidence="1">Mitochondrion membrane</location>
        <topology evidence="1">Single-pass membrane protein</topology>
    </subcellularLocation>
</comment>
<gene>
    <name evidence="12" type="primary">HSD3B1</name>
    <name evidence="12" type="ORF">BLAG_LOCUS1239</name>
</gene>
<dbReference type="Gene3D" id="3.40.50.720">
    <property type="entry name" value="NAD(P)-binding Rossmann-like Domain"/>
    <property type="match status" value="1"/>
</dbReference>
<keyword evidence="4" id="KW-0812">Transmembrane</keyword>
<evidence type="ECO:0000313" key="13">
    <source>
        <dbReference type="Proteomes" id="UP000838412"/>
    </source>
</evidence>
<dbReference type="Proteomes" id="UP000838412">
    <property type="component" value="Chromosome 1"/>
</dbReference>
<evidence type="ECO:0000256" key="5">
    <source>
        <dbReference type="ARBA" id="ARBA00022824"/>
    </source>
</evidence>
<dbReference type="GO" id="GO:0005789">
    <property type="term" value="C:endoplasmic reticulum membrane"/>
    <property type="evidence" value="ECO:0007669"/>
    <property type="project" value="UniProtKB-SubCell"/>
</dbReference>
<keyword evidence="7 10" id="KW-0560">Oxidoreductase</keyword>
<evidence type="ECO:0000256" key="7">
    <source>
        <dbReference type="ARBA" id="ARBA00023002"/>
    </source>
</evidence>
<dbReference type="Pfam" id="PF01073">
    <property type="entry name" value="3Beta_HSD"/>
    <property type="match status" value="1"/>
</dbReference>
<feature type="domain" description="3-beta hydroxysteroid dehydrogenase/isomerase" evidence="11">
    <location>
        <begin position="9"/>
        <end position="289"/>
    </location>
</feature>
<evidence type="ECO:0000259" key="11">
    <source>
        <dbReference type="Pfam" id="PF01073"/>
    </source>
</evidence>
<dbReference type="InterPro" id="IPR002225">
    <property type="entry name" value="3Beta_OHSteriod_DH/Estase"/>
</dbReference>
<dbReference type="PANTHER" id="PTHR43245:SF51">
    <property type="entry name" value="SHORT CHAIN DEHYDROGENASE_REDUCTASE FAMILY 42E, MEMBER 2"/>
    <property type="match status" value="1"/>
</dbReference>
<dbReference type="GO" id="GO:0016616">
    <property type="term" value="F:oxidoreductase activity, acting on the CH-OH group of donors, NAD or NADP as acceptor"/>
    <property type="evidence" value="ECO:0007669"/>
    <property type="project" value="InterPro"/>
</dbReference>
<evidence type="ECO:0000256" key="6">
    <source>
        <dbReference type="ARBA" id="ARBA00022989"/>
    </source>
</evidence>
<evidence type="ECO:0000256" key="3">
    <source>
        <dbReference type="ARBA" id="ARBA00009219"/>
    </source>
</evidence>
<dbReference type="OrthoDB" id="1925334at2759"/>
<evidence type="ECO:0000256" key="4">
    <source>
        <dbReference type="ARBA" id="ARBA00022692"/>
    </source>
</evidence>
<dbReference type="InterPro" id="IPR050177">
    <property type="entry name" value="Lipid_A_modif_metabolic_enz"/>
</dbReference>
<dbReference type="PANTHER" id="PTHR43245">
    <property type="entry name" value="BIFUNCTIONAL POLYMYXIN RESISTANCE PROTEIN ARNA"/>
    <property type="match status" value="1"/>
</dbReference>
<evidence type="ECO:0000256" key="9">
    <source>
        <dbReference type="ARBA" id="ARBA00023136"/>
    </source>
</evidence>
<dbReference type="GO" id="GO:0031966">
    <property type="term" value="C:mitochondrial membrane"/>
    <property type="evidence" value="ECO:0007669"/>
    <property type="project" value="UniProtKB-SubCell"/>
</dbReference>